<evidence type="ECO:0000256" key="1">
    <source>
        <dbReference type="SAM" id="Coils"/>
    </source>
</evidence>
<reference evidence="4" key="1">
    <citation type="submission" date="2015-02" db="EMBL/GenBank/DDBJ databases">
        <authorList>
            <person name="Gon?alves P."/>
        </authorList>
    </citation>
    <scope>NUCLEOTIDE SEQUENCE [LARGE SCALE GENOMIC DNA]</scope>
</reference>
<feature type="compositionally biased region" description="Polar residues" evidence="2">
    <location>
        <begin position="372"/>
        <end position="383"/>
    </location>
</feature>
<feature type="compositionally biased region" description="Low complexity" evidence="2">
    <location>
        <begin position="384"/>
        <end position="414"/>
    </location>
</feature>
<proteinExistence type="predicted"/>
<dbReference type="AlphaFoldDB" id="A0A0D6EHM5"/>
<keyword evidence="1" id="KW-0175">Coiled coil</keyword>
<dbReference type="InterPro" id="IPR027267">
    <property type="entry name" value="AH/BAR_dom_sf"/>
</dbReference>
<feature type="coiled-coil region" evidence="1">
    <location>
        <begin position="147"/>
        <end position="199"/>
    </location>
</feature>
<feature type="compositionally biased region" description="Basic and acidic residues" evidence="2">
    <location>
        <begin position="303"/>
        <end position="315"/>
    </location>
</feature>
<evidence type="ECO:0000313" key="3">
    <source>
        <dbReference type="EMBL" id="CEQ39464.1"/>
    </source>
</evidence>
<feature type="region of interest" description="Disordered" evidence="2">
    <location>
        <begin position="1"/>
        <end position="25"/>
    </location>
</feature>
<dbReference type="EMBL" id="CENE01000003">
    <property type="protein sequence ID" value="CEQ39464.1"/>
    <property type="molecule type" value="Genomic_DNA"/>
</dbReference>
<feature type="compositionally biased region" description="Polar residues" evidence="2">
    <location>
        <begin position="420"/>
        <end position="430"/>
    </location>
</feature>
<name>A0A0D6EHM5_SPOSA</name>
<dbReference type="OrthoDB" id="5594612at2759"/>
<organism evidence="3 4">
    <name type="scientific">Sporidiobolus salmonicolor</name>
    <name type="common">Yeast-like fungus</name>
    <name type="synonym">Sporobolomyces salmonicolor</name>
    <dbReference type="NCBI Taxonomy" id="5005"/>
    <lineage>
        <taxon>Eukaryota</taxon>
        <taxon>Fungi</taxon>
        <taxon>Dikarya</taxon>
        <taxon>Basidiomycota</taxon>
        <taxon>Pucciniomycotina</taxon>
        <taxon>Microbotryomycetes</taxon>
        <taxon>Sporidiobolales</taxon>
        <taxon>Sporidiobolaceae</taxon>
        <taxon>Sporobolomyces</taxon>
    </lineage>
</organism>
<accession>A0A0D6EHM5</accession>
<dbReference type="GO" id="GO:0000329">
    <property type="term" value="C:fungal-type vacuole membrane"/>
    <property type="evidence" value="ECO:0007669"/>
    <property type="project" value="InterPro"/>
</dbReference>
<evidence type="ECO:0000256" key="2">
    <source>
        <dbReference type="SAM" id="MobiDB-lite"/>
    </source>
</evidence>
<dbReference type="InterPro" id="IPR037470">
    <property type="entry name" value="IVY1"/>
</dbReference>
<dbReference type="GO" id="GO:0042144">
    <property type="term" value="P:vacuole fusion, non-autophagic"/>
    <property type="evidence" value="ECO:0007669"/>
    <property type="project" value="InterPro"/>
</dbReference>
<dbReference type="SUPFAM" id="SSF103657">
    <property type="entry name" value="BAR/IMD domain-like"/>
    <property type="match status" value="1"/>
</dbReference>
<sequence>MVPSIRSFRGSSRPPQSYKSPQLSPTLTATTSASALDLGEEGPRVIITRADLRDSISAYEQLLATATAYRNALISMSAASTALAGALGECARVKGAGESGEQLLAASGLHYMLSNSGQVLSDTLYRSFEVPLMTAYDSYVSDIAQRHADYEALLTEKTAKIRETEAENMRQGKKKTRDLNQFRQALAKLTEQVAEVEVCKRSYYSEVLASETEMWGHIEHKVSLLLRSTLDLADRLASKATSDPVIESMLDEHPDPFDSYRLETDEARDVFTVLPPMNLGLAGGAAAAGLSSKKAAPVDSDMETVRSKERERQPSHEGSTPVMSPSLRREPLKTPVSVSDVLGLTDAHEDHATRVNGRRRPTQDDTEESPPRSITSLSRNSSQAPAPHALSSIPSSSSTTPSPASLSDSPALNPEETDSTFEPPSLTTESAPFVTASAVSGPTSPRRPGRRRLSKVAETEPADPMAGDWSAPVYGGTLSRGMNGGNGYDSGEHLDGSALTNCRFRSSRMNLFGVDNLF</sequence>
<protein>
    <submittedName>
        <fullName evidence="3">SPOSA6832_00998-mRNA-1:cds</fullName>
    </submittedName>
</protein>
<feature type="region of interest" description="Disordered" evidence="2">
    <location>
        <begin position="288"/>
        <end position="470"/>
    </location>
</feature>
<feature type="non-terminal residue" evidence="3">
    <location>
        <position position="1"/>
    </location>
</feature>
<feature type="compositionally biased region" description="Polar residues" evidence="2">
    <location>
        <begin position="9"/>
        <end position="22"/>
    </location>
</feature>
<gene>
    <name evidence="3" type="primary">SPOSA6832_00998</name>
</gene>
<keyword evidence="4" id="KW-1185">Reference proteome</keyword>
<dbReference type="Proteomes" id="UP000243876">
    <property type="component" value="Unassembled WGS sequence"/>
</dbReference>
<dbReference type="Gene3D" id="1.20.1270.60">
    <property type="entry name" value="Arfaptin homology (AH) domain/BAR domain"/>
    <property type="match status" value="1"/>
</dbReference>
<dbReference type="PANTHER" id="PTHR38407">
    <property type="entry name" value="PROTEIN IVY1"/>
    <property type="match status" value="1"/>
</dbReference>
<dbReference type="PANTHER" id="PTHR38407:SF1">
    <property type="entry name" value="PROTEIN IVY1"/>
    <property type="match status" value="1"/>
</dbReference>
<evidence type="ECO:0000313" key="4">
    <source>
        <dbReference type="Proteomes" id="UP000243876"/>
    </source>
</evidence>
<dbReference type="GO" id="GO:0005543">
    <property type="term" value="F:phospholipid binding"/>
    <property type="evidence" value="ECO:0007669"/>
    <property type="project" value="InterPro"/>
</dbReference>